<proteinExistence type="predicted"/>
<accession>A0A922KV30</accession>
<comment type="caution">
    <text evidence="1">The sequence shown here is derived from an EMBL/GenBank/DDBJ whole genome shotgun (WGS) entry which is preliminary data.</text>
</comment>
<sequence>MNYNGTIVVTILTCFTQPILNNKVARAIRPSQSRFSFEYDHQLLIPPPAYDINNGIYQQARGTWYKCLMMKPANDKMFVAHVFIHQQQQQQQQLNM</sequence>
<organism evidence="1 2">
    <name type="scientific">Dermatophagoides farinae</name>
    <name type="common">American house dust mite</name>
    <dbReference type="NCBI Taxonomy" id="6954"/>
    <lineage>
        <taxon>Eukaryota</taxon>
        <taxon>Metazoa</taxon>
        <taxon>Ecdysozoa</taxon>
        <taxon>Arthropoda</taxon>
        <taxon>Chelicerata</taxon>
        <taxon>Arachnida</taxon>
        <taxon>Acari</taxon>
        <taxon>Acariformes</taxon>
        <taxon>Sarcoptiformes</taxon>
        <taxon>Astigmata</taxon>
        <taxon>Psoroptidia</taxon>
        <taxon>Analgoidea</taxon>
        <taxon>Pyroglyphidae</taxon>
        <taxon>Dermatophagoidinae</taxon>
        <taxon>Dermatophagoides</taxon>
    </lineage>
</organism>
<keyword evidence="2" id="KW-1185">Reference proteome</keyword>
<dbReference type="Proteomes" id="UP000790347">
    <property type="component" value="Unassembled WGS sequence"/>
</dbReference>
<dbReference type="AlphaFoldDB" id="A0A922KV30"/>
<evidence type="ECO:0000313" key="2">
    <source>
        <dbReference type="Proteomes" id="UP000790347"/>
    </source>
</evidence>
<protein>
    <submittedName>
        <fullName evidence="1">Uncharacterized protein</fullName>
    </submittedName>
</protein>
<reference evidence="1" key="1">
    <citation type="submission" date="2013-05" db="EMBL/GenBank/DDBJ databases">
        <authorList>
            <person name="Yim A.K.Y."/>
            <person name="Chan T.F."/>
            <person name="Ji K.M."/>
            <person name="Liu X.Y."/>
            <person name="Zhou J.W."/>
            <person name="Li R.Q."/>
            <person name="Yang K.Y."/>
            <person name="Li J."/>
            <person name="Li M."/>
            <person name="Law P.T.W."/>
            <person name="Wu Y.L."/>
            <person name="Cai Z.L."/>
            <person name="Qin H."/>
            <person name="Bao Y."/>
            <person name="Leung R.K.K."/>
            <person name="Ng P.K.S."/>
            <person name="Zou J."/>
            <person name="Zhong X.J."/>
            <person name="Ran P.X."/>
            <person name="Zhong N.S."/>
            <person name="Liu Z.G."/>
            <person name="Tsui S.K.W."/>
        </authorList>
    </citation>
    <scope>NUCLEOTIDE SEQUENCE</scope>
    <source>
        <strain evidence="1">Derf</strain>
        <tissue evidence="1">Whole organism</tissue>
    </source>
</reference>
<name>A0A922KV30_DERFA</name>
<reference evidence="1" key="2">
    <citation type="journal article" date="2022" name="Res Sq">
        <title>Comparative Genomics Reveals Insights into the Divergent Evolution of Astigmatic Mites and Household Pest Adaptations.</title>
        <authorList>
            <person name="Xiong Q."/>
            <person name="Wan A.T.-Y."/>
            <person name="Liu X.-Y."/>
            <person name="Fung C.S.-H."/>
            <person name="Xiao X."/>
            <person name="Malainual N."/>
            <person name="Hou J."/>
            <person name="Wang L."/>
            <person name="Wang M."/>
            <person name="Yang K."/>
            <person name="Cui Y."/>
            <person name="Leung E."/>
            <person name="Nong W."/>
            <person name="Shin S.-K."/>
            <person name="Au S."/>
            <person name="Jeong K.Y."/>
            <person name="Chew F.T."/>
            <person name="Hui J."/>
            <person name="Leung T.F."/>
            <person name="Tungtrongchitr A."/>
            <person name="Zhong N."/>
            <person name="Liu Z."/>
            <person name="Tsui S."/>
        </authorList>
    </citation>
    <scope>NUCLEOTIDE SEQUENCE</scope>
    <source>
        <strain evidence="1">Derf</strain>
        <tissue evidence="1">Whole organism</tissue>
    </source>
</reference>
<dbReference type="EMBL" id="ASGP02000007">
    <property type="protein sequence ID" value="KAH9497371.1"/>
    <property type="molecule type" value="Genomic_DNA"/>
</dbReference>
<gene>
    <name evidence="1" type="ORF">DERF_013366</name>
</gene>
<evidence type="ECO:0000313" key="1">
    <source>
        <dbReference type="EMBL" id="KAH9497371.1"/>
    </source>
</evidence>